<proteinExistence type="predicted"/>
<sequence>MNTDNGRDSGVQINPEQPGEEGFTYATRVGAWTVRAVWPFDAATGGPKKLIIEAAEDAAPGDVARGISTTVLRQINPAEGAPPPEFVEQVVSGLGAVNEAGRALDQFGELAAKILARDGVSDLYLSVLASTYVLLADAGVKGLTALLADRMGRKPQTVKDHLKQARRRDLLTTVAGKAGGELTDKARALLANKHDDEHDN</sequence>
<accession>A0AAU2VBN9</accession>
<organism evidence="2">
    <name type="scientific">Streptomyces sp. NBC_00003</name>
    <dbReference type="NCBI Taxonomy" id="2903608"/>
    <lineage>
        <taxon>Bacteria</taxon>
        <taxon>Bacillati</taxon>
        <taxon>Actinomycetota</taxon>
        <taxon>Actinomycetes</taxon>
        <taxon>Kitasatosporales</taxon>
        <taxon>Streptomycetaceae</taxon>
        <taxon>Streptomyces</taxon>
    </lineage>
</organism>
<gene>
    <name evidence="2" type="ORF">OG549_29810</name>
</gene>
<protein>
    <submittedName>
        <fullName evidence="2">Uncharacterized protein</fullName>
    </submittedName>
</protein>
<name>A0AAU2VBN9_9ACTN</name>
<dbReference type="AlphaFoldDB" id="A0AAU2VBN9"/>
<reference evidence="2" key="1">
    <citation type="submission" date="2022-10" db="EMBL/GenBank/DDBJ databases">
        <title>The complete genomes of actinobacterial strains from the NBC collection.</title>
        <authorList>
            <person name="Joergensen T.S."/>
            <person name="Alvarez Arevalo M."/>
            <person name="Sterndorff E.B."/>
            <person name="Faurdal D."/>
            <person name="Vuksanovic O."/>
            <person name="Mourched A.-S."/>
            <person name="Charusanti P."/>
            <person name="Shaw S."/>
            <person name="Blin K."/>
            <person name="Weber T."/>
        </authorList>
    </citation>
    <scope>NUCLEOTIDE SEQUENCE</scope>
    <source>
        <strain evidence="2">NBC_00003</strain>
    </source>
</reference>
<dbReference type="EMBL" id="CP108318">
    <property type="protein sequence ID" value="WTW64506.1"/>
    <property type="molecule type" value="Genomic_DNA"/>
</dbReference>
<evidence type="ECO:0000313" key="2">
    <source>
        <dbReference type="EMBL" id="WTW64506.1"/>
    </source>
</evidence>
<feature type="region of interest" description="Disordered" evidence="1">
    <location>
        <begin position="1"/>
        <end position="22"/>
    </location>
</feature>
<evidence type="ECO:0000256" key="1">
    <source>
        <dbReference type="SAM" id="MobiDB-lite"/>
    </source>
</evidence>